<organism evidence="5 6">
    <name type="scientific">Anaeramoeba flamelloides</name>
    <dbReference type="NCBI Taxonomy" id="1746091"/>
    <lineage>
        <taxon>Eukaryota</taxon>
        <taxon>Metamonada</taxon>
        <taxon>Anaeramoebidae</taxon>
        <taxon>Anaeramoeba</taxon>
    </lineage>
</organism>
<dbReference type="EMBL" id="JAOAOG010000137">
    <property type="protein sequence ID" value="KAJ6246168.1"/>
    <property type="molecule type" value="Genomic_DNA"/>
</dbReference>
<dbReference type="SUPFAM" id="SSF56112">
    <property type="entry name" value="Protein kinase-like (PK-like)"/>
    <property type="match status" value="1"/>
</dbReference>
<feature type="region of interest" description="Disordered" evidence="2">
    <location>
        <begin position="1006"/>
        <end position="1038"/>
    </location>
</feature>
<feature type="domain" description="PI3K/PI4K catalytic" evidence="3">
    <location>
        <begin position="1085"/>
        <end position="1441"/>
    </location>
</feature>
<evidence type="ECO:0000259" key="3">
    <source>
        <dbReference type="PROSITE" id="PS50290"/>
    </source>
</evidence>
<evidence type="ECO:0008006" key="7">
    <source>
        <dbReference type="Google" id="ProtNLM"/>
    </source>
</evidence>
<proteinExistence type="predicted"/>
<sequence length="1453" mass="172754">MMRKMKKIKLNHYLTIHNRIKLLKRLLEIFKNELWFNKSQIYWLKYVLQLIFVCVEKEELFLNEKSLFKKKINLLTKKHSNKGNIINNSSIDDDDDEQSKDKQLKNGDNSNNEKNDKNENRYNNYNHSHKKTNNNNKINNNNINVKKKKDHSILKCLFKLMIICDKYAEFLWSNTYLEILEKILIKKNEKQKFLNFLIANIDSNYFLNKKSKSRIYIPILKGFFCSKGLIKISPKIFSMISERSGIYYLPLVILEKFQLKKTGMLSTALTIKKNEENEIRNFQLYKLYKKLGEKDYIFGLWDQVSSNLETKIGLSLEQQGFWQEAQKKFWISMEKIRVRQINTDVGKIEYGICENQWVDCALKLGQTDILIEFSREITNFDLFVNCLWKNGDWDKIKESLEKNRKQTIKKLLIRGYLAIQQIQSEVKKKKKFNYWESKPKINKIYHSGLQNILIEWNYLPKRIGQPHLEYLIKFQQFLELHESFHLIAEIEYLKKNSQKKHYNNNSSSGSGIINKNVHGQNIINNDNESNNFKINNNYNFSIIMDILDSWKQRLPNYWEELPIWQDLLEWRLIMFNLITDNLKELKIEKNIKFIGEHQKAFTLNRYAKVARKHGLISTCLTSIDRVLKLSNLTAEQAFKRFEEQTKCYMSMEGKISDGLNKLKNLELKHFPSPTHQSLYLRLKGEILTLIGEFSLANKAFYDSIRITKKLGQNWGKWARFCDLIYSKTGNENWAKKAIEFYYETSLLNGDRLNSLAPRIIWLFIKGIGNDNPLQSTKNDLKKNIFKNSNLIMWIPWVNQILNELNLNANENFNQFKYLIKQISKKFPQSIYYYFQLVFENNIKRKKMNNEKNVNKKKDMDIEENNTMKKNKHNDNELFNELNEIFNNNSQLIEVNQFKNLILKKFIPNKDLLKYRKLNQLLINFYCDELAPNEINYLNTEFNFNNEFKNYKKKLKIIQQLKNLIKKLNEKILSQNLIDNLEKHLEFNLDPLNIDLFDEENVDQTNYNSKIENGNEKESDEKNKINEKGKENGNGNGNGNGNMFVEKISKIFFPEENVEMPGQYLEFNKSKIKFSYTDHVKIHRIFPEIYTIFTWLACQKKIKLIGDDGKKYYFLIDKIKDPKSARSEERFAFFLRLTNRLFKRHTQTKKRNINCYVPLIVPLSNKIRLISEEQKKMSLEQIYEIFCDCYSFSNAKTQLSIHQPLDLYLKLTNKYKNGGNDQKNEKMYNNIQIFNKIKKEFFPENMLYNYAFKLFGTFEDFWLFKKQFSLKYSSYCFWEYVLNVRNSSVFNISFAPCSGEIRQFEFYPNYDYKNLIGNNNDQIFKKIGNNNDDDENEKIPFRLSPNIQHLVTKIGIAGLFRTVITSSAQALINPKFDVQNYLNVFIREDLSQLIKKGLETNTEIIVENIYSKIENNAPKFSNTEPVNIEAQRLIERAQNLTLVANLSPKLFPWF</sequence>
<dbReference type="PROSITE" id="PS50290">
    <property type="entry name" value="PI3_4_KINASE_3"/>
    <property type="match status" value="1"/>
</dbReference>
<dbReference type="Pfam" id="PF02259">
    <property type="entry name" value="FAT"/>
    <property type="match status" value="1"/>
</dbReference>
<comment type="caution">
    <text evidence="5">The sequence shown here is derived from an EMBL/GenBank/DDBJ whole genome shotgun (WGS) entry which is preliminary data.</text>
</comment>
<keyword evidence="1" id="KW-0175">Coiled coil</keyword>
<protein>
    <recommendedName>
        <fullName evidence="7">Non-specific serine/threonine protein kinase</fullName>
    </recommendedName>
</protein>
<dbReference type="InterPro" id="IPR011009">
    <property type="entry name" value="Kinase-like_dom_sf"/>
</dbReference>
<dbReference type="PANTHER" id="PTHR11139:SF1">
    <property type="entry name" value="TRANSFORMATION_TRANSCRIPTION DOMAIN-ASSOCIATED PROTEIN"/>
    <property type="match status" value="1"/>
</dbReference>
<dbReference type="InterPro" id="IPR050517">
    <property type="entry name" value="DDR_Repair_Kinase"/>
</dbReference>
<feature type="coiled-coil region" evidence="1">
    <location>
        <begin position="950"/>
        <end position="977"/>
    </location>
</feature>
<dbReference type="InterPro" id="IPR000403">
    <property type="entry name" value="PI3/4_kinase_cat_dom"/>
</dbReference>
<keyword evidence="6" id="KW-1185">Reference proteome</keyword>
<feature type="compositionally biased region" description="Low complexity" evidence="2">
    <location>
        <begin position="133"/>
        <end position="142"/>
    </location>
</feature>
<dbReference type="Proteomes" id="UP001150062">
    <property type="component" value="Unassembled WGS sequence"/>
</dbReference>
<dbReference type="PANTHER" id="PTHR11139">
    <property type="entry name" value="ATAXIA TELANGIECTASIA MUTATED ATM -RELATED"/>
    <property type="match status" value="1"/>
</dbReference>
<feature type="domain" description="FAT" evidence="4">
    <location>
        <begin position="236"/>
        <end position="840"/>
    </location>
</feature>
<dbReference type="PROSITE" id="PS51189">
    <property type="entry name" value="FAT"/>
    <property type="match status" value="1"/>
</dbReference>
<dbReference type="Pfam" id="PF00454">
    <property type="entry name" value="PI3_PI4_kinase"/>
    <property type="match status" value="1"/>
</dbReference>
<reference evidence="5" key="1">
    <citation type="submission" date="2022-08" db="EMBL/GenBank/DDBJ databases">
        <title>Novel sulfate-reducing endosymbionts in the free-living metamonad Anaeramoeba.</title>
        <authorList>
            <person name="Jerlstrom-Hultqvist J."/>
            <person name="Cepicka I."/>
            <person name="Gallot-Lavallee L."/>
            <person name="Salas-Leiva D."/>
            <person name="Curtis B.A."/>
            <person name="Zahonova K."/>
            <person name="Pipaliya S."/>
            <person name="Dacks J."/>
            <person name="Roger A.J."/>
        </authorList>
    </citation>
    <scope>NUCLEOTIDE SEQUENCE</scope>
    <source>
        <strain evidence="5">Schooner1</strain>
    </source>
</reference>
<evidence type="ECO:0000313" key="6">
    <source>
        <dbReference type="Proteomes" id="UP001150062"/>
    </source>
</evidence>
<name>A0ABQ8YNI8_9EUKA</name>
<evidence type="ECO:0000256" key="2">
    <source>
        <dbReference type="SAM" id="MobiDB-lite"/>
    </source>
</evidence>
<evidence type="ECO:0000313" key="5">
    <source>
        <dbReference type="EMBL" id="KAJ6246168.1"/>
    </source>
</evidence>
<feature type="region of interest" description="Disordered" evidence="2">
    <location>
        <begin position="86"/>
        <end position="142"/>
    </location>
</feature>
<evidence type="ECO:0000259" key="4">
    <source>
        <dbReference type="PROSITE" id="PS51189"/>
    </source>
</evidence>
<feature type="compositionally biased region" description="Basic and acidic residues" evidence="2">
    <location>
        <begin position="1012"/>
        <end position="1030"/>
    </location>
</feature>
<feature type="compositionally biased region" description="Basic and acidic residues" evidence="2">
    <location>
        <begin position="99"/>
        <end position="120"/>
    </location>
</feature>
<dbReference type="InterPro" id="IPR003151">
    <property type="entry name" value="PIK-rel_kinase_FAT"/>
</dbReference>
<gene>
    <name evidence="5" type="ORF">M0813_19537</name>
</gene>
<accession>A0ABQ8YNI8</accession>
<dbReference type="SMART" id="SM00146">
    <property type="entry name" value="PI3Kc"/>
    <property type="match status" value="1"/>
</dbReference>
<evidence type="ECO:0000256" key="1">
    <source>
        <dbReference type="SAM" id="Coils"/>
    </source>
</evidence>
<dbReference type="CDD" id="cd05163">
    <property type="entry name" value="PIKK_TRRAP"/>
    <property type="match status" value="1"/>
</dbReference>
<dbReference type="InterPro" id="IPR014009">
    <property type="entry name" value="PIK_FAT"/>
</dbReference>